<proteinExistence type="inferred from homology"/>
<keyword evidence="5" id="KW-0732">Signal</keyword>
<dbReference type="EMBL" id="JADBJN010000004">
    <property type="protein sequence ID" value="KAG5666951.1"/>
    <property type="molecule type" value="Genomic_DNA"/>
</dbReference>
<organism evidence="7 8">
    <name type="scientific">Polypedilum vanderplanki</name>
    <name type="common">Sleeping chironomid midge</name>
    <dbReference type="NCBI Taxonomy" id="319348"/>
    <lineage>
        <taxon>Eukaryota</taxon>
        <taxon>Metazoa</taxon>
        <taxon>Ecdysozoa</taxon>
        <taxon>Arthropoda</taxon>
        <taxon>Hexapoda</taxon>
        <taxon>Insecta</taxon>
        <taxon>Pterygota</taxon>
        <taxon>Neoptera</taxon>
        <taxon>Endopterygota</taxon>
        <taxon>Diptera</taxon>
        <taxon>Nematocera</taxon>
        <taxon>Chironomoidea</taxon>
        <taxon>Chironomidae</taxon>
        <taxon>Chironominae</taxon>
        <taxon>Polypedilum</taxon>
        <taxon>Polypedilum</taxon>
    </lineage>
</organism>
<comment type="similarity">
    <text evidence="3">Belongs to the peptidase S1 family. CLIP subfamily.</text>
</comment>
<dbReference type="SUPFAM" id="SSF50494">
    <property type="entry name" value="Trypsin-like serine proteases"/>
    <property type="match status" value="1"/>
</dbReference>
<dbReference type="CDD" id="cd00190">
    <property type="entry name" value="Tryp_SPc"/>
    <property type="match status" value="1"/>
</dbReference>
<dbReference type="GO" id="GO:0006508">
    <property type="term" value="P:proteolysis"/>
    <property type="evidence" value="ECO:0007669"/>
    <property type="project" value="InterPro"/>
</dbReference>
<sequence>MFKLTILFDILFFSHYVTSQETSSWPIGTYVPNICVCGSANQCSYAGAAAETDGSGIIQGRILTNGKNPNSSLGTNSTICQPVNTGTNLLTSTQSSCDSNYMSLCCPSDGYTCGNKNKDFKIFLSISMSFLGIRYPPIPNAPIASSGQAAYGAYPFQAILMAQDFSYISGGVLINQFYVLSTAHKLINASQPLKVRFGDWDASDTYEPLPNVEINGTYYIHPSFNSKNLQNDISIVRLQSAVNLGQYPTIGSICLPNITLSGLRCWVSGYGKNGTDSTGRYQRILKEVDVPLIDATTCAKNLRTVLGNTFSLDKKSFLCAGGESGKDSCIGDGGSPLSCFVGTRFYLVGLSACGQAGLPSVYVNIQSYIPWIQNMTATLNQGSNSTLSVNGSQTTPSVSNVPTSSSTNLNNPTSTVTTSVSIVSTAKTSISTSSATIVPTVTTSTSTTSTIRTSAQTTSITTATTFTSKTGTSSSISMPSGPSTLDTCFATKALYDFNGNYLKTVCIVANPDNYPNSNSYCTNNNMQLWTNNNPTATTIPLQIFLEEIYGYDSGPWWINGTSSSAACNSLSVTNRQVVINNSDDCTTSYISICEYKNASLPAVMTKFAIDTSICGLTTDITNSNSTYLKTACLVAYTRNYTTSDYVCKINGMTLFTIDNQSTQNQLNSISENYFDINSGIILWINGMFTNSTCARFSGVNSPFSVSTTDCGYLYWSYCQYSDQSVNY</sequence>
<reference evidence="7" key="1">
    <citation type="submission" date="2021-03" db="EMBL/GenBank/DDBJ databases">
        <title>Chromosome level genome of the anhydrobiotic midge Polypedilum vanderplanki.</title>
        <authorList>
            <person name="Yoshida Y."/>
            <person name="Kikawada T."/>
            <person name="Gusev O."/>
        </authorList>
    </citation>
    <scope>NUCLEOTIDE SEQUENCE</scope>
    <source>
        <strain evidence="7">NIAS01</strain>
        <tissue evidence="7">Whole body or cell culture</tissue>
    </source>
</reference>
<protein>
    <recommendedName>
        <fullName evidence="6">Peptidase S1 domain-containing protein</fullName>
    </recommendedName>
</protein>
<feature type="signal peptide" evidence="5">
    <location>
        <begin position="1"/>
        <end position="19"/>
    </location>
</feature>
<dbReference type="InterPro" id="IPR051487">
    <property type="entry name" value="Ser/Thr_Proteases_Immune/Dev"/>
</dbReference>
<evidence type="ECO:0000256" key="4">
    <source>
        <dbReference type="SAM" id="MobiDB-lite"/>
    </source>
</evidence>
<dbReference type="AlphaFoldDB" id="A0A9J6BB91"/>
<dbReference type="Proteomes" id="UP001107558">
    <property type="component" value="Chromosome 4"/>
</dbReference>
<evidence type="ECO:0000256" key="1">
    <source>
        <dbReference type="ARBA" id="ARBA00023157"/>
    </source>
</evidence>
<evidence type="ECO:0000259" key="6">
    <source>
        <dbReference type="PROSITE" id="PS50240"/>
    </source>
</evidence>
<dbReference type="PANTHER" id="PTHR24256">
    <property type="entry name" value="TRYPTASE-RELATED"/>
    <property type="match status" value="1"/>
</dbReference>
<dbReference type="InterPro" id="IPR001314">
    <property type="entry name" value="Peptidase_S1A"/>
</dbReference>
<feature type="region of interest" description="Disordered" evidence="4">
    <location>
        <begin position="386"/>
        <end position="412"/>
    </location>
</feature>
<dbReference type="OrthoDB" id="6656697at2759"/>
<dbReference type="InterPro" id="IPR009003">
    <property type="entry name" value="Peptidase_S1_PA"/>
</dbReference>
<dbReference type="PRINTS" id="PR00722">
    <property type="entry name" value="CHYMOTRYPSIN"/>
</dbReference>
<dbReference type="Pfam" id="PF00089">
    <property type="entry name" value="Trypsin"/>
    <property type="match status" value="1"/>
</dbReference>
<keyword evidence="1" id="KW-1015">Disulfide bond</keyword>
<evidence type="ECO:0000256" key="2">
    <source>
        <dbReference type="ARBA" id="ARBA00023180"/>
    </source>
</evidence>
<evidence type="ECO:0000256" key="5">
    <source>
        <dbReference type="SAM" id="SignalP"/>
    </source>
</evidence>
<name>A0A9J6BB91_POLVA</name>
<evidence type="ECO:0000313" key="8">
    <source>
        <dbReference type="Proteomes" id="UP001107558"/>
    </source>
</evidence>
<keyword evidence="8" id="KW-1185">Reference proteome</keyword>
<feature type="domain" description="Peptidase S1" evidence="6">
    <location>
        <begin position="143"/>
        <end position="377"/>
    </location>
</feature>
<dbReference type="SUPFAM" id="SSF56436">
    <property type="entry name" value="C-type lectin-like"/>
    <property type="match status" value="1"/>
</dbReference>
<accession>A0A9J6BB91</accession>
<keyword evidence="2" id="KW-0325">Glycoprotein</keyword>
<dbReference type="InterPro" id="IPR001254">
    <property type="entry name" value="Trypsin_dom"/>
</dbReference>
<dbReference type="PROSITE" id="PS50240">
    <property type="entry name" value="TRYPSIN_DOM"/>
    <property type="match status" value="1"/>
</dbReference>
<dbReference type="GO" id="GO:0004252">
    <property type="term" value="F:serine-type endopeptidase activity"/>
    <property type="evidence" value="ECO:0007669"/>
    <property type="project" value="InterPro"/>
</dbReference>
<comment type="caution">
    <text evidence="7">The sequence shown here is derived from an EMBL/GenBank/DDBJ whole genome shotgun (WGS) entry which is preliminary data.</text>
</comment>
<gene>
    <name evidence="7" type="ORF">PVAND_014956</name>
</gene>
<evidence type="ECO:0000256" key="3">
    <source>
        <dbReference type="ARBA" id="ARBA00024195"/>
    </source>
</evidence>
<feature type="chain" id="PRO_5039896777" description="Peptidase S1 domain-containing protein" evidence="5">
    <location>
        <begin position="20"/>
        <end position="727"/>
    </location>
</feature>
<dbReference type="SMART" id="SM00020">
    <property type="entry name" value="Tryp_SPc"/>
    <property type="match status" value="1"/>
</dbReference>
<dbReference type="InterPro" id="IPR016187">
    <property type="entry name" value="CTDL_fold"/>
</dbReference>
<dbReference type="Gene3D" id="2.40.10.10">
    <property type="entry name" value="Trypsin-like serine proteases"/>
    <property type="match status" value="1"/>
</dbReference>
<feature type="compositionally biased region" description="Low complexity" evidence="4">
    <location>
        <begin position="392"/>
        <end position="412"/>
    </location>
</feature>
<dbReference type="InterPro" id="IPR043504">
    <property type="entry name" value="Peptidase_S1_PA_chymotrypsin"/>
</dbReference>
<evidence type="ECO:0000313" key="7">
    <source>
        <dbReference type="EMBL" id="KAG5666951.1"/>
    </source>
</evidence>